<protein>
    <submittedName>
        <fullName evidence="1">Uncharacterized protein</fullName>
    </submittedName>
</protein>
<sequence>MGLMSLREMVCWSRGMTRSVNGDVTEGSMMALPSCVAGLPNGYYLTILARRTRRDKSAPFV</sequence>
<dbReference type="AlphaFoldDB" id="A0A0U4YKR1"/>
<reference evidence="1 2" key="1">
    <citation type="submission" date="2014-09" db="EMBL/GenBank/DDBJ databases">
        <authorList>
            <person name="Regsiter A."/>
        </authorList>
    </citation>
    <scope>NUCLEOTIDE SEQUENCE [LARGE SCALE GENOMIC DNA]</scope>
</reference>
<comment type="caution">
    <text evidence="1">The sequence shown here is derived from an EMBL/GenBank/DDBJ whole genome shotgun (WGS) entry which is preliminary data.</text>
</comment>
<name>A0A0U4YKR1_XANCI</name>
<keyword evidence="2" id="KW-1185">Reference proteome</keyword>
<dbReference type="EMBL" id="CCXZ01000117">
    <property type="protein sequence ID" value="CEG16076.1"/>
    <property type="molecule type" value="Genomic_DNA"/>
</dbReference>
<evidence type="ECO:0000313" key="2">
    <source>
        <dbReference type="Proteomes" id="UP000052230"/>
    </source>
</evidence>
<organism evidence="1 2">
    <name type="scientific">Xanthomonas citri pv. citri</name>
    <dbReference type="NCBI Taxonomy" id="611301"/>
    <lineage>
        <taxon>Bacteria</taxon>
        <taxon>Pseudomonadati</taxon>
        <taxon>Pseudomonadota</taxon>
        <taxon>Gammaproteobacteria</taxon>
        <taxon>Lysobacterales</taxon>
        <taxon>Lysobacteraceae</taxon>
        <taxon>Xanthomonas</taxon>
    </lineage>
</organism>
<dbReference type="Proteomes" id="UP000052230">
    <property type="component" value="Unassembled WGS sequence"/>
</dbReference>
<accession>A0A0U4YKR1</accession>
<evidence type="ECO:0000313" key="1">
    <source>
        <dbReference type="EMBL" id="CEG16076.1"/>
    </source>
</evidence>
<gene>
    <name evidence="1" type="ORF">XAC3562_250010</name>
</gene>
<proteinExistence type="predicted"/>